<accession>A0A392MKH8</accession>
<feature type="compositionally biased region" description="Polar residues" evidence="1">
    <location>
        <begin position="46"/>
        <end position="58"/>
    </location>
</feature>
<feature type="non-terminal residue" evidence="2">
    <location>
        <position position="1"/>
    </location>
</feature>
<keyword evidence="3" id="KW-1185">Reference proteome</keyword>
<name>A0A392MKH8_9FABA</name>
<reference evidence="2 3" key="1">
    <citation type="journal article" date="2018" name="Front. Plant Sci.">
        <title>Red Clover (Trifolium pratense) and Zigzag Clover (T. medium) - A Picture of Genomic Similarities and Differences.</title>
        <authorList>
            <person name="Dluhosova J."/>
            <person name="Istvanek J."/>
            <person name="Nedelnik J."/>
            <person name="Repkova J."/>
        </authorList>
    </citation>
    <scope>NUCLEOTIDE SEQUENCE [LARGE SCALE GENOMIC DNA]</scope>
    <source>
        <strain evidence="3">cv. 10/8</strain>
        <tissue evidence="2">Leaf</tissue>
    </source>
</reference>
<dbReference type="Proteomes" id="UP000265520">
    <property type="component" value="Unassembled WGS sequence"/>
</dbReference>
<evidence type="ECO:0000256" key="1">
    <source>
        <dbReference type="SAM" id="MobiDB-lite"/>
    </source>
</evidence>
<dbReference type="EMBL" id="LXQA010013308">
    <property type="protein sequence ID" value="MCH87997.1"/>
    <property type="molecule type" value="Genomic_DNA"/>
</dbReference>
<feature type="region of interest" description="Disordered" evidence="1">
    <location>
        <begin position="46"/>
        <end position="93"/>
    </location>
</feature>
<proteinExistence type="predicted"/>
<feature type="compositionally biased region" description="Polar residues" evidence="1">
    <location>
        <begin position="71"/>
        <end position="83"/>
    </location>
</feature>
<feature type="compositionally biased region" description="Basic and acidic residues" evidence="1">
    <location>
        <begin position="84"/>
        <end position="93"/>
    </location>
</feature>
<comment type="caution">
    <text evidence="2">The sequence shown here is derived from an EMBL/GenBank/DDBJ whole genome shotgun (WGS) entry which is preliminary data.</text>
</comment>
<evidence type="ECO:0000313" key="3">
    <source>
        <dbReference type="Proteomes" id="UP000265520"/>
    </source>
</evidence>
<sequence length="93" mass="10868">VPFSSVPEALNNHKLFSFYPFRAVAPSVRIIISYKTFEPTLYHKLTSYNSSNGENQPTPHYIHHPRRSRNHSTINNGYRQQKTSKADTRLRRP</sequence>
<feature type="compositionally biased region" description="Basic residues" evidence="1">
    <location>
        <begin position="61"/>
        <end position="70"/>
    </location>
</feature>
<protein>
    <submittedName>
        <fullName evidence="2">Uncharacterized protein</fullName>
    </submittedName>
</protein>
<gene>
    <name evidence="2" type="ORF">A2U01_0008878</name>
</gene>
<dbReference type="AlphaFoldDB" id="A0A392MKH8"/>
<organism evidence="2 3">
    <name type="scientific">Trifolium medium</name>
    <dbReference type="NCBI Taxonomy" id="97028"/>
    <lineage>
        <taxon>Eukaryota</taxon>
        <taxon>Viridiplantae</taxon>
        <taxon>Streptophyta</taxon>
        <taxon>Embryophyta</taxon>
        <taxon>Tracheophyta</taxon>
        <taxon>Spermatophyta</taxon>
        <taxon>Magnoliopsida</taxon>
        <taxon>eudicotyledons</taxon>
        <taxon>Gunneridae</taxon>
        <taxon>Pentapetalae</taxon>
        <taxon>rosids</taxon>
        <taxon>fabids</taxon>
        <taxon>Fabales</taxon>
        <taxon>Fabaceae</taxon>
        <taxon>Papilionoideae</taxon>
        <taxon>50 kb inversion clade</taxon>
        <taxon>NPAAA clade</taxon>
        <taxon>Hologalegina</taxon>
        <taxon>IRL clade</taxon>
        <taxon>Trifolieae</taxon>
        <taxon>Trifolium</taxon>
    </lineage>
</organism>
<evidence type="ECO:0000313" key="2">
    <source>
        <dbReference type="EMBL" id="MCH87997.1"/>
    </source>
</evidence>